<protein>
    <submittedName>
        <fullName evidence="1">Uncharacterized protein</fullName>
    </submittedName>
</protein>
<reference evidence="2" key="1">
    <citation type="journal article" date="2019" name="Int. J. Syst. Evol. Microbiol.">
        <title>The Global Catalogue of Microorganisms (GCM) 10K type strain sequencing project: providing services to taxonomists for standard genome sequencing and annotation.</title>
        <authorList>
            <consortium name="The Broad Institute Genomics Platform"/>
            <consortium name="The Broad Institute Genome Sequencing Center for Infectious Disease"/>
            <person name="Wu L."/>
            <person name="Ma J."/>
        </authorList>
    </citation>
    <scope>NUCLEOTIDE SEQUENCE [LARGE SCALE GENOMIC DNA]</scope>
    <source>
        <strain evidence="2">JCM 3399</strain>
    </source>
</reference>
<dbReference type="Proteomes" id="UP000654471">
    <property type="component" value="Unassembled WGS sequence"/>
</dbReference>
<evidence type="ECO:0000313" key="2">
    <source>
        <dbReference type="Proteomes" id="UP000654471"/>
    </source>
</evidence>
<sequence length="61" mass="6170">MAVAAPPGARGPAHEREAAAACREIMIDLPMDSSGVATLSDRTGLDVQRPDDAAAVITVPG</sequence>
<accession>A0ABQ2V9J4</accession>
<name>A0ABQ2V9J4_9ACTN</name>
<organism evidence="1 2">
    <name type="scientific">Streptomyces albospinus</name>
    <dbReference type="NCBI Taxonomy" id="285515"/>
    <lineage>
        <taxon>Bacteria</taxon>
        <taxon>Bacillati</taxon>
        <taxon>Actinomycetota</taxon>
        <taxon>Actinomycetes</taxon>
        <taxon>Kitasatosporales</taxon>
        <taxon>Streptomycetaceae</taxon>
        <taxon>Streptomyces</taxon>
    </lineage>
</organism>
<keyword evidence="2" id="KW-1185">Reference proteome</keyword>
<proteinExistence type="predicted"/>
<gene>
    <name evidence="1" type="ORF">GCM10010211_43090</name>
</gene>
<evidence type="ECO:0000313" key="1">
    <source>
        <dbReference type="EMBL" id="GGU72641.1"/>
    </source>
</evidence>
<comment type="caution">
    <text evidence="1">The sequence shown here is derived from an EMBL/GenBank/DDBJ whole genome shotgun (WGS) entry which is preliminary data.</text>
</comment>
<dbReference type="EMBL" id="BMRP01000015">
    <property type="protein sequence ID" value="GGU72641.1"/>
    <property type="molecule type" value="Genomic_DNA"/>
</dbReference>